<evidence type="ECO:0000313" key="2">
    <source>
        <dbReference type="EMBL" id="OCH84602.1"/>
    </source>
</evidence>
<dbReference type="EMBL" id="KV722654">
    <property type="protein sequence ID" value="OCH84602.1"/>
    <property type="molecule type" value="Genomic_DNA"/>
</dbReference>
<sequence>MALARATLLVHLLPIRRRVSILLRGGRPPKFEVRSSKCFRHAGRDIITVTLGIAPPSFSAASRLRRRYMRERARAPSLARTRKDGDASRRGSVDHEGGRNITLCDGRAPIISLGYNNMHTGHWARKRLLEHKSCAVLCHDAVPPLGTSAECSGLKDSPECERGLLSRVEARHREAMSERTYREYTIVLRTDKQNIPPLMFA</sequence>
<evidence type="ECO:0000313" key="3">
    <source>
        <dbReference type="Proteomes" id="UP000250043"/>
    </source>
</evidence>
<dbReference type="Proteomes" id="UP000250043">
    <property type="component" value="Unassembled WGS sequence"/>
</dbReference>
<accession>A0A8E2AMD1</accession>
<organism evidence="2 3">
    <name type="scientific">Obba rivulosa</name>
    <dbReference type="NCBI Taxonomy" id="1052685"/>
    <lineage>
        <taxon>Eukaryota</taxon>
        <taxon>Fungi</taxon>
        <taxon>Dikarya</taxon>
        <taxon>Basidiomycota</taxon>
        <taxon>Agaricomycotina</taxon>
        <taxon>Agaricomycetes</taxon>
        <taxon>Polyporales</taxon>
        <taxon>Gelatoporiaceae</taxon>
        <taxon>Obba</taxon>
    </lineage>
</organism>
<evidence type="ECO:0000256" key="1">
    <source>
        <dbReference type="SAM" id="MobiDB-lite"/>
    </source>
</evidence>
<proteinExistence type="predicted"/>
<name>A0A8E2AMD1_9APHY</name>
<gene>
    <name evidence="2" type="ORF">OBBRIDRAFT_863480</name>
</gene>
<feature type="region of interest" description="Disordered" evidence="1">
    <location>
        <begin position="71"/>
        <end position="96"/>
    </location>
</feature>
<reference evidence="2 3" key="1">
    <citation type="submission" date="2016-07" db="EMBL/GenBank/DDBJ databases">
        <title>Draft genome of the white-rot fungus Obba rivulosa 3A-2.</title>
        <authorList>
            <consortium name="DOE Joint Genome Institute"/>
            <person name="Miettinen O."/>
            <person name="Riley R."/>
            <person name="Acob R."/>
            <person name="Barry K."/>
            <person name="Cullen D."/>
            <person name="De Vries R."/>
            <person name="Hainaut M."/>
            <person name="Hatakka A."/>
            <person name="Henrissat B."/>
            <person name="Hilden K."/>
            <person name="Kuo R."/>
            <person name="Labutti K."/>
            <person name="Lipzen A."/>
            <person name="Makela M.R."/>
            <person name="Sandor L."/>
            <person name="Spatafora J.W."/>
            <person name="Grigoriev I.V."/>
            <person name="Hibbett D.S."/>
        </authorList>
    </citation>
    <scope>NUCLEOTIDE SEQUENCE [LARGE SCALE GENOMIC DNA]</scope>
    <source>
        <strain evidence="2 3">3A-2</strain>
    </source>
</reference>
<feature type="compositionally biased region" description="Basic and acidic residues" evidence="1">
    <location>
        <begin position="81"/>
        <end position="96"/>
    </location>
</feature>
<protein>
    <submittedName>
        <fullName evidence="2">Uncharacterized protein</fullName>
    </submittedName>
</protein>
<dbReference type="AlphaFoldDB" id="A0A8E2AMD1"/>
<keyword evidence="3" id="KW-1185">Reference proteome</keyword>